<organism evidence="1 2">
    <name type="scientific">Bohle iridovirus</name>
    <dbReference type="NCBI Taxonomy" id="100220"/>
    <lineage>
        <taxon>Viruses</taxon>
        <taxon>Varidnaviria</taxon>
        <taxon>Bamfordvirae</taxon>
        <taxon>Nucleocytoviricota</taxon>
        <taxon>Megaviricetes</taxon>
        <taxon>Pimascovirales</taxon>
        <taxon>Pimascovirales incertae sedis</taxon>
        <taxon>Iridoviridae</taxon>
        <taxon>Alphairidovirinae</taxon>
        <taxon>Ranavirus</taxon>
        <taxon>Ranavirus rana1</taxon>
        <taxon>Frog virus 3</taxon>
    </lineage>
</organism>
<reference evidence="2" key="1">
    <citation type="journal article" date="2016" name="Genome Announc.">
        <title>Complete genome sequence of Bohle Iridovirus from ornate burrowing frog (Limnodynastes ornatus) in Australia.</title>
        <authorList>
            <person name="Hick P."/>
            <person name="Subramaniam K."/>
            <person name="Whittington R."/>
            <person name="Waltzek T.B."/>
        </authorList>
    </citation>
    <scope>NUCLEOTIDE SEQUENCE [LARGE SCALE GENOMIC DNA]</scope>
</reference>
<sequence length="128" mass="13767">MRSIRPLRCCNAHGRHVSQEYGRCTLLLFREKLFLQTGLVCDKQGNAPNNDGAESKHHGIHHGSRGALALRGAGVHLFASAALGPRVLAGLVPNGRSVQGSVGQCGRVAQIGRARDVATRKQESYCEK</sequence>
<dbReference type="Proteomes" id="UP000100588">
    <property type="component" value="Segment"/>
</dbReference>
<dbReference type="KEGG" id="vg:37617608"/>
<name>A0A192GQR1_FRG3V</name>
<proteinExistence type="predicted"/>
<dbReference type="OrthoDB" id="32403at10239"/>
<dbReference type="RefSeq" id="YP_009506667.1">
    <property type="nucleotide sequence ID" value="NC_038507.1"/>
</dbReference>
<gene>
    <name evidence="1" type="primary">ORF9</name>
    <name evidence="1" type="ORF">BIV_ORF9</name>
</gene>
<dbReference type="GeneID" id="37617608"/>
<dbReference type="EMBL" id="KX185156">
    <property type="protein sequence ID" value="ANK57934.1"/>
    <property type="molecule type" value="Genomic_DNA"/>
</dbReference>
<evidence type="ECO:0000313" key="1">
    <source>
        <dbReference type="EMBL" id="ANK57934.1"/>
    </source>
</evidence>
<accession>A0A192GQR1</accession>
<protein>
    <submittedName>
        <fullName evidence="1">Uncharacterized protein</fullName>
    </submittedName>
</protein>
<evidence type="ECO:0000313" key="2">
    <source>
        <dbReference type="Proteomes" id="UP000100588"/>
    </source>
</evidence>